<dbReference type="Pfam" id="PF00069">
    <property type="entry name" value="Pkinase"/>
    <property type="match status" value="2"/>
</dbReference>
<dbReference type="PANTHER" id="PTHR47634:SF9">
    <property type="entry name" value="PROTEIN KINASE DOMAIN-CONTAINING PROTEIN-RELATED"/>
    <property type="match status" value="1"/>
</dbReference>
<dbReference type="EMBL" id="QWIO01000582">
    <property type="protein sequence ID" value="RMY91765.1"/>
    <property type="molecule type" value="Genomic_DNA"/>
</dbReference>
<dbReference type="GO" id="GO:0005524">
    <property type="term" value="F:ATP binding"/>
    <property type="evidence" value="ECO:0007669"/>
    <property type="project" value="UniProtKB-KW"/>
</dbReference>
<dbReference type="GO" id="GO:0000245">
    <property type="term" value="P:spliceosomal complex assembly"/>
    <property type="evidence" value="ECO:0007669"/>
    <property type="project" value="TreeGrafter"/>
</dbReference>
<dbReference type="InterPro" id="IPR051334">
    <property type="entry name" value="SRPK"/>
</dbReference>
<evidence type="ECO:0000256" key="2">
    <source>
        <dbReference type="ARBA" id="ARBA00022527"/>
    </source>
</evidence>
<comment type="catalytic activity">
    <reaction evidence="8">
        <text>L-seryl-[protein] + ATP = O-phospho-L-seryl-[protein] + ADP + H(+)</text>
        <dbReference type="Rhea" id="RHEA:17989"/>
        <dbReference type="Rhea" id="RHEA-COMP:9863"/>
        <dbReference type="Rhea" id="RHEA-COMP:11604"/>
        <dbReference type="ChEBI" id="CHEBI:15378"/>
        <dbReference type="ChEBI" id="CHEBI:29999"/>
        <dbReference type="ChEBI" id="CHEBI:30616"/>
        <dbReference type="ChEBI" id="CHEBI:83421"/>
        <dbReference type="ChEBI" id="CHEBI:456216"/>
        <dbReference type="EC" id="2.7.11.1"/>
    </reaction>
</comment>
<sequence length="449" mass="52341">MSASCARRRLMPYLRGDTWSFSHTPRENRQLNFRGYLATGCRSTRRLGHSATKDTPSNPSFERIDRSYVVEEETLSGYQSRHYYPVRLEDVFNDRYKVIGKLGFGSASTVWLCRDVQKQFNYVALKIYINNSKYHRELPIYEEINDLQSTDEGQKYIRKMYDSFELQGPHGRHICLVHQPLGISLGELKELAPDGLFSAELIRQTLRCILSGLQFLHKEARVIHTDLQPSNMLLGIHDDSILAKFERYEIENPCPRKELDDRTIYLSRPMPLSKGEPCITDLSEGRFGGQVHTDLIMPNVYRAPEVILGLPWGYEVDVWGFAMVLWHLFQPKRLFNPQNSEGRYSEAHHLAQMISLLGPPPMKFLQRCGEKVDRFWDKNGDWKDLIPIPENSLEHMDQRLEGSEKAQFVAFMRKMLQWDPEDRQDSESIYWDEWFLADLIESGEIVRGD</sequence>
<accession>A0A3M7FSG0</accession>
<keyword evidence="2" id="KW-0723">Serine/threonine-protein kinase</keyword>
<evidence type="ECO:0000313" key="10">
    <source>
        <dbReference type="EMBL" id="RMY91765.1"/>
    </source>
</evidence>
<keyword evidence="4" id="KW-0547">Nucleotide-binding</keyword>
<evidence type="ECO:0000259" key="9">
    <source>
        <dbReference type="PROSITE" id="PS50011"/>
    </source>
</evidence>
<proteinExistence type="predicted"/>
<keyword evidence="3" id="KW-0808">Transferase</keyword>
<name>A0A3M7FSG0_HORWE</name>
<dbReference type="GO" id="GO:0004674">
    <property type="term" value="F:protein serine/threonine kinase activity"/>
    <property type="evidence" value="ECO:0007669"/>
    <property type="project" value="UniProtKB-KW"/>
</dbReference>
<feature type="domain" description="Protein kinase" evidence="9">
    <location>
        <begin position="96"/>
        <end position="435"/>
    </location>
</feature>
<dbReference type="AlphaFoldDB" id="A0A3M7FSG0"/>
<evidence type="ECO:0000256" key="5">
    <source>
        <dbReference type="ARBA" id="ARBA00022777"/>
    </source>
</evidence>
<comment type="caution">
    <text evidence="10">The sequence shown here is derived from an EMBL/GenBank/DDBJ whole genome shotgun (WGS) entry which is preliminary data.</text>
</comment>
<dbReference type="InterPro" id="IPR011009">
    <property type="entry name" value="Kinase-like_dom_sf"/>
</dbReference>
<keyword evidence="6" id="KW-0067">ATP-binding</keyword>
<reference evidence="10 11" key="1">
    <citation type="journal article" date="2018" name="BMC Genomics">
        <title>Genomic evidence for intraspecific hybridization in a clonal and extremely halotolerant yeast.</title>
        <authorList>
            <person name="Gostincar C."/>
            <person name="Stajich J.E."/>
            <person name="Zupancic J."/>
            <person name="Zalar P."/>
            <person name="Gunde-Cimerman N."/>
        </authorList>
    </citation>
    <scope>NUCLEOTIDE SEQUENCE [LARGE SCALE GENOMIC DNA]</scope>
    <source>
        <strain evidence="10 11">EXF-10513</strain>
    </source>
</reference>
<evidence type="ECO:0000256" key="1">
    <source>
        <dbReference type="ARBA" id="ARBA00012513"/>
    </source>
</evidence>
<dbReference type="PANTHER" id="PTHR47634">
    <property type="entry name" value="PROTEIN KINASE DOMAIN-CONTAINING PROTEIN-RELATED"/>
    <property type="match status" value="1"/>
</dbReference>
<evidence type="ECO:0000313" key="11">
    <source>
        <dbReference type="Proteomes" id="UP000269539"/>
    </source>
</evidence>
<dbReference type="Proteomes" id="UP000269539">
    <property type="component" value="Unassembled WGS sequence"/>
</dbReference>
<protein>
    <recommendedName>
        <fullName evidence="1">non-specific serine/threonine protein kinase</fullName>
        <ecNumber evidence="1">2.7.11.1</ecNumber>
    </recommendedName>
</protein>
<dbReference type="Gene3D" id="1.10.510.10">
    <property type="entry name" value="Transferase(Phosphotransferase) domain 1"/>
    <property type="match status" value="1"/>
</dbReference>
<gene>
    <name evidence="10" type="ORF">D0864_06016</name>
</gene>
<comment type="catalytic activity">
    <reaction evidence="7">
        <text>L-threonyl-[protein] + ATP = O-phospho-L-threonyl-[protein] + ADP + H(+)</text>
        <dbReference type="Rhea" id="RHEA:46608"/>
        <dbReference type="Rhea" id="RHEA-COMP:11060"/>
        <dbReference type="Rhea" id="RHEA-COMP:11605"/>
        <dbReference type="ChEBI" id="CHEBI:15378"/>
        <dbReference type="ChEBI" id="CHEBI:30013"/>
        <dbReference type="ChEBI" id="CHEBI:30616"/>
        <dbReference type="ChEBI" id="CHEBI:61977"/>
        <dbReference type="ChEBI" id="CHEBI:456216"/>
        <dbReference type="EC" id="2.7.11.1"/>
    </reaction>
</comment>
<keyword evidence="5" id="KW-0418">Kinase</keyword>
<dbReference type="EC" id="2.7.11.1" evidence="1"/>
<dbReference type="Gene3D" id="3.30.200.20">
    <property type="entry name" value="Phosphorylase Kinase, domain 1"/>
    <property type="match status" value="1"/>
</dbReference>
<dbReference type="SMART" id="SM00220">
    <property type="entry name" value="S_TKc"/>
    <property type="match status" value="1"/>
</dbReference>
<dbReference type="VEuPathDB" id="FungiDB:BTJ68_01543"/>
<evidence type="ECO:0000256" key="8">
    <source>
        <dbReference type="ARBA" id="ARBA00048679"/>
    </source>
</evidence>
<dbReference type="SUPFAM" id="SSF56112">
    <property type="entry name" value="Protein kinase-like (PK-like)"/>
    <property type="match status" value="1"/>
</dbReference>
<evidence type="ECO:0000256" key="3">
    <source>
        <dbReference type="ARBA" id="ARBA00022679"/>
    </source>
</evidence>
<evidence type="ECO:0000256" key="6">
    <source>
        <dbReference type="ARBA" id="ARBA00022840"/>
    </source>
</evidence>
<organism evidence="10 11">
    <name type="scientific">Hortaea werneckii</name>
    <name type="common">Black yeast</name>
    <name type="synonym">Cladosporium werneckii</name>
    <dbReference type="NCBI Taxonomy" id="91943"/>
    <lineage>
        <taxon>Eukaryota</taxon>
        <taxon>Fungi</taxon>
        <taxon>Dikarya</taxon>
        <taxon>Ascomycota</taxon>
        <taxon>Pezizomycotina</taxon>
        <taxon>Dothideomycetes</taxon>
        <taxon>Dothideomycetidae</taxon>
        <taxon>Mycosphaerellales</taxon>
        <taxon>Teratosphaeriaceae</taxon>
        <taxon>Hortaea</taxon>
    </lineage>
</organism>
<evidence type="ECO:0000256" key="4">
    <source>
        <dbReference type="ARBA" id="ARBA00022741"/>
    </source>
</evidence>
<evidence type="ECO:0000256" key="7">
    <source>
        <dbReference type="ARBA" id="ARBA00047899"/>
    </source>
</evidence>
<dbReference type="InterPro" id="IPR000719">
    <property type="entry name" value="Prot_kinase_dom"/>
</dbReference>
<dbReference type="PROSITE" id="PS50011">
    <property type="entry name" value="PROTEIN_KINASE_DOM"/>
    <property type="match status" value="1"/>
</dbReference>
<dbReference type="GO" id="GO:0050684">
    <property type="term" value="P:regulation of mRNA processing"/>
    <property type="evidence" value="ECO:0007669"/>
    <property type="project" value="TreeGrafter"/>
</dbReference>